<proteinExistence type="predicted"/>
<dbReference type="Proteomes" id="UP001266305">
    <property type="component" value="Unassembled WGS sequence"/>
</dbReference>
<accession>A0ABQ9VZ45</accession>
<dbReference type="EMBL" id="JASSZA010000004">
    <property type="protein sequence ID" value="KAK2114396.1"/>
    <property type="molecule type" value="Genomic_DNA"/>
</dbReference>
<feature type="region of interest" description="Disordered" evidence="1">
    <location>
        <begin position="1"/>
        <end position="79"/>
    </location>
</feature>
<feature type="compositionally biased region" description="Low complexity" evidence="1">
    <location>
        <begin position="50"/>
        <end position="61"/>
    </location>
</feature>
<gene>
    <name evidence="2" type="ORF">P7K49_008662</name>
</gene>
<name>A0ABQ9VZ45_SAGOE</name>
<evidence type="ECO:0000313" key="2">
    <source>
        <dbReference type="EMBL" id="KAK2114396.1"/>
    </source>
</evidence>
<evidence type="ECO:0000256" key="1">
    <source>
        <dbReference type="SAM" id="MobiDB-lite"/>
    </source>
</evidence>
<organism evidence="2 3">
    <name type="scientific">Saguinus oedipus</name>
    <name type="common">Cotton-top tamarin</name>
    <name type="synonym">Oedipomidas oedipus</name>
    <dbReference type="NCBI Taxonomy" id="9490"/>
    <lineage>
        <taxon>Eukaryota</taxon>
        <taxon>Metazoa</taxon>
        <taxon>Chordata</taxon>
        <taxon>Craniata</taxon>
        <taxon>Vertebrata</taxon>
        <taxon>Euteleostomi</taxon>
        <taxon>Mammalia</taxon>
        <taxon>Eutheria</taxon>
        <taxon>Euarchontoglires</taxon>
        <taxon>Primates</taxon>
        <taxon>Haplorrhini</taxon>
        <taxon>Platyrrhini</taxon>
        <taxon>Cebidae</taxon>
        <taxon>Callitrichinae</taxon>
        <taxon>Saguinus</taxon>
    </lineage>
</organism>
<comment type="caution">
    <text evidence="2">The sequence shown here is derived from an EMBL/GenBank/DDBJ whole genome shotgun (WGS) entry which is preliminary data.</text>
</comment>
<protein>
    <submittedName>
        <fullName evidence="2">Uncharacterized protein</fullName>
    </submittedName>
</protein>
<reference evidence="2 3" key="1">
    <citation type="submission" date="2023-05" db="EMBL/GenBank/DDBJ databases">
        <title>B98-5 Cell Line De Novo Hybrid Assembly: An Optical Mapping Approach.</title>
        <authorList>
            <person name="Kananen K."/>
            <person name="Auerbach J.A."/>
            <person name="Kautto E."/>
            <person name="Blachly J.S."/>
        </authorList>
    </citation>
    <scope>NUCLEOTIDE SEQUENCE [LARGE SCALE GENOMIC DNA]</scope>
    <source>
        <strain evidence="2">B95-8</strain>
        <tissue evidence="2">Cell line</tissue>
    </source>
</reference>
<feature type="non-terminal residue" evidence="2">
    <location>
        <position position="79"/>
    </location>
</feature>
<evidence type="ECO:0000313" key="3">
    <source>
        <dbReference type="Proteomes" id="UP001266305"/>
    </source>
</evidence>
<sequence>MHAAQQTTHHPWKDTKTFISHSASEDLSGMETRAKLHEISNGKSMFSTQAHPSSHSTAPSPEDLRKPAVHSGALGTLPG</sequence>
<keyword evidence="3" id="KW-1185">Reference proteome</keyword>